<dbReference type="Proteomes" id="UP000887222">
    <property type="component" value="Unassembled WGS sequence"/>
</dbReference>
<evidence type="ECO:0000259" key="6">
    <source>
        <dbReference type="PROSITE" id="PS51898"/>
    </source>
</evidence>
<dbReference type="Gene3D" id="1.10.150.130">
    <property type="match status" value="1"/>
</dbReference>
<evidence type="ECO:0000256" key="3">
    <source>
        <dbReference type="ARBA" id="ARBA00023172"/>
    </source>
</evidence>
<keyword evidence="3" id="KW-0233">DNA recombination</keyword>
<feature type="domain" description="Core-binding (CB)" evidence="7">
    <location>
        <begin position="85"/>
        <end position="164"/>
    </location>
</feature>
<feature type="region of interest" description="Disordered" evidence="5">
    <location>
        <begin position="392"/>
        <end position="416"/>
    </location>
</feature>
<reference evidence="8 9" key="1">
    <citation type="journal article" date="2022" name="Int. J. Syst. Evol. Microbiol.">
        <title>Noviherbaspirillum aridicola sp. nov., isolated from an arid soil in Pakistan.</title>
        <authorList>
            <person name="Khan I.U."/>
            <person name="Saqib M."/>
            <person name="Amin A."/>
            <person name="Hussain F."/>
            <person name="Li L."/>
            <person name="Liu Y.H."/>
            <person name="Fang B.Z."/>
            <person name="Ahmed I."/>
            <person name="Li W.J."/>
        </authorList>
    </citation>
    <scope>NUCLEOTIDE SEQUENCE [LARGE SCALE GENOMIC DNA]</scope>
    <source>
        <strain evidence="8 9">NCCP-691</strain>
    </source>
</reference>
<keyword evidence="9" id="KW-1185">Reference proteome</keyword>
<dbReference type="PROSITE" id="PS51898">
    <property type="entry name" value="TYR_RECOMBINASE"/>
    <property type="match status" value="1"/>
</dbReference>
<dbReference type="Pfam" id="PF12167">
    <property type="entry name" value="Arm-DNA-bind_2"/>
    <property type="match status" value="1"/>
</dbReference>
<evidence type="ECO:0000256" key="4">
    <source>
        <dbReference type="PROSITE-ProRule" id="PRU01248"/>
    </source>
</evidence>
<feature type="domain" description="Tyr recombinase" evidence="6">
    <location>
        <begin position="189"/>
        <end position="379"/>
    </location>
</feature>
<dbReference type="InterPro" id="IPR022000">
    <property type="entry name" value="Min27-like_integrase_DNA_bind"/>
</dbReference>
<dbReference type="InterPro" id="IPR011010">
    <property type="entry name" value="DNA_brk_join_enz"/>
</dbReference>
<dbReference type="EMBL" id="BPMK01000010">
    <property type="protein sequence ID" value="GIZ52489.1"/>
    <property type="molecule type" value="Genomic_DNA"/>
</dbReference>
<feature type="compositionally biased region" description="Basic and acidic residues" evidence="5">
    <location>
        <begin position="402"/>
        <end position="416"/>
    </location>
</feature>
<evidence type="ECO:0000256" key="2">
    <source>
        <dbReference type="ARBA" id="ARBA00023125"/>
    </source>
</evidence>
<gene>
    <name evidence="8" type="ORF">NCCP691_25030</name>
</gene>
<dbReference type="CDD" id="cd01189">
    <property type="entry name" value="INT_ICEBs1_C_like"/>
    <property type="match status" value="1"/>
</dbReference>
<dbReference type="Pfam" id="PF00589">
    <property type="entry name" value="Phage_integrase"/>
    <property type="match status" value="1"/>
</dbReference>
<dbReference type="SUPFAM" id="SSF56349">
    <property type="entry name" value="DNA breaking-rejoining enzymes"/>
    <property type="match status" value="1"/>
</dbReference>
<dbReference type="InterPro" id="IPR010998">
    <property type="entry name" value="Integrase_recombinase_N"/>
</dbReference>
<evidence type="ECO:0000259" key="7">
    <source>
        <dbReference type="PROSITE" id="PS51900"/>
    </source>
</evidence>
<name>A0ABQ4Q703_9BURK</name>
<dbReference type="InterPro" id="IPR013762">
    <property type="entry name" value="Integrase-like_cat_sf"/>
</dbReference>
<evidence type="ECO:0000256" key="1">
    <source>
        <dbReference type="ARBA" id="ARBA00022908"/>
    </source>
</evidence>
<sequence>MTRANSGKGIEIHGNRIRITFRFQGRRCRETLKLEPTAANLTEAAKIRARILKKIELGTFDYAEEFPNSHRMRGSMTVGGTRAATTLAEFGQLWHDSKGRLASATQYQYRLALEFWYKHLGGNKPVDQIRHSRIAAFVGRYPWPSAELCNNYLIALRGIFKVACKDYKARGIPFPNPMEDIENSKKQKQPPDPLSVEEMAKILSDMDRHYDRRVHAYFQFAFASGLRPEEIIALRWSDIDWSLQTIRVQRARTHRGEIKAVKTYQIRDVDLTVAALEALATMKPLTFEKNGFIFENPNTDQPWHDERSQRETFWKPSLRRCGIRQRRPYQARHTYATVALMAGANPAYVSRQMGHKNAKQFFDTYSKWIDKADRGREKDKIEAMLLQAPLANSAAPSLPQTEDGRGDSEGKVGRLDWTRTNDPYHVKVVL</sequence>
<evidence type="ECO:0000313" key="8">
    <source>
        <dbReference type="EMBL" id="GIZ52489.1"/>
    </source>
</evidence>
<keyword evidence="2 4" id="KW-0238">DNA-binding</keyword>
<evidence type="ECO:0000313" key="9">
    <source>
        <dbReference type="Proteomes" id="UP000887222"/>
    </source>
</evidence>
<dbReference type="InterPro" id="IPR002104">
    <property type="entry name" value="Integrase_catalytic"/>
</dbReference>
<proteinExistence type="predicted"/>
<organism evidence="8 9">
    <name type="scientific">Noviherbaspirillum aridicola</name>
    <dbReference type="NCBI Taxonomy" id="2849687"/>
    <lineage>
        <taxon>Bacteria</taxon>
        <taxon>Pseudomonadati</taxon>
        <taxon>Pseudomonadota</taxon>
        <taxon>Betaproteobacteria</taxon>
        <taxon>Burkholderiales</taxon>
        <taxon>Oxalobacteraceae</taxon>
        <taxon>Noviherbaspirillum</taxon>
    </lineage>
</organism>
<dbReference type="PANTHER" id="PTHR30349:SF36">
    <property type="entry name" value="PROPHAGE INTEGRASE INTR-RELATED"/>
    <property type="match status" value="1"/>
</dbReference>
<keyword evidence="1" id="KW-0229">DNA integration</keyword>
<dbReference type="Gene3D" id="1.10.443.10">
    <property type="entry name" value="Intergrase catalytic core"/>
    <property type="match status" value="1"/>
</dbReference>
<dbReference type="PROSITE" id="PS51900">
    <property type="entry name" value="CB"/>
    <property type="match status" value="1"/>
</dbReference>
<accession>A0ABQ4Q703</accession>
<dbReference type="InterPro" id="IPR050090">
    <property type="entry name" value="Tyrosine_recombinase_XerCD"/>
</dbReference>
<comment type="caution">
    <text evidence="8">The sequence shown here is derived from an EMBL/GenBank/DDBJ whole genome shotgun (WGS) entry which is preliminary data.</text>
</comment>
<dbReference type="PANTHER" id="PTHR30349">
    <property type="entry name" value="PHAGE INTEGRASE-RELATED"/>
    <property type="match status" value="1"/>
</dbReference>
<protein>
    <submittedName>
        <fullName evidence="8">Integrase</fullName>
    </submittedName>
</protein>
<dbReference type="InterPro" id="IPR044068">
    <property type="entry name" value="CB"/>
</dbReference>
<evidence type="ECO:0000256" key="5">
    <source>
        <dbReference type="SAM" id="MobiDB-lite"/>
    </source>
</evidence>